<dbReference type="PANTHER" id="PTHR45884">
    <property type="entry name" value="N-ACETYLTRANSFERASE ECO"/>
    <property type="match status" value="1"/>
</dbReference>
<protein>
    <recommendedName>
        <fullName evidence="1">N-acetyltransferase ESCO acetyl-transferase domain-containing protein</fullName>
    </recommendedName>
</protein>
<evidence type="ECO:0000313" key="5">
    <source>
        <dbReference type="Proteomes" id="UP000279271"/>
    </source>
</evidence>
<gene>
    <name evidence="3" type="ORF">APUTEX25_003543</name>
    <name evidence="2" type="ORF">F751_4383</name>
</gene>
<evidence type="ECO:0000259" key="1">
    <source>
        <dbReference type="Pfam" id="PF13880"/>
    </source>
</evidence>
<dbReference type="GO" id="GO:0000785">
    <property type="term" value="C:chromatin"/>
    <property type="evidence" value="ECO:0007669"/>
    <property type="project" value="TreeGrafter"/>
</dbReference>
<dbReference type="PANTHER" id="PTHR45884:SF2">
    <property type="entry name" value="N-ACETYLTRANSFERASE ECO"/>
    <property type="match status" value="1"/>
</dbReference>
<accession>A0A087SCP7</accession>
<dbReference type="Proteomes" id="UP000028924">
    <property type="component" value="Unassembled WGS sequence"/>
</dbReference>
<evidence type="ECO:0000313" key="2">
    <source>
        <dbReference type="EMBL" id="KFM23501.1"/>
    </source>
</evidence>
<dbReference type="GO" id="GO:0007064">
    <property type="term" value="P:mitotic sister chromatid cohesion"/>
    <property type="evidence" value="ECO:0007669"/>
    <property type="project" value="TreeGrafter"/>
</dbReference>
<dbReference type="GO" id="GO:0005634">
    <property type="term" value="C:nucleus"/>
    <property type="evidence" value="ECO:0007669"/>
    <property type="project" value="TreeGrafter"/>
</dbReference>
<dbReference type="KEGG" id="apro:F751_4383"/>
<dbReference type="EMBL" id="QOKY01000162">
    <property type="protein sequence ID" value="RMZ55419.1"/>
    <property type="molecule type" value="Genomic_DNA"/>
</dbReference>
<reference evidence="5" key="2">
    <citation type="journal article" date="2018" name="Algal Res.">
        <title>Characterization of plant carbon substrate utilization by Auxenochlorella protothecoides.</title>
        <authorList>
            <person name="Vogler B.W."/>
            <person name="Starkenburg S.R."/>
            <person name="Sudasinghe N."/>
            <person name="Schambach J.Y."/>
            <person name="Rollin J.A."/>
            <person name="Pattathil S."/>
            <person name="Barry A.N."/>
        </authorList>
    </citation>
    <scope>NUCLEOTIDE SEQUENCE [LARGE SCALE GENOMIC DNA]</scope>
    <source>
        <strain evidence="5">UTEX 25</strain>
    </source>
</reference>
<dbReference type="GeneID" id="23615774"/>
<organism evidence="2 4">
    <name type="scientific">Auxenochlorella protothecoides</name>
    <name type="common">Green microalga</name>
    <name type="synonym">Chlorella protothecoides</name>
    <dbReference type="NCBI Taxonomy" id="3075"/>
    <lineage>
        <taxon>Eukaryota</taxon>
        <taxon>Viridiplantae</taxon>
        <taxon>Chlorophyta</taxon>
        <taxon>core chlorophytes</taxon>
        <taxon>Trebouxiophyceae</taxon>
        <taxon>Chlorellales</taxon>
        <taxon>Chlorellaceae</taxon>
        <taxon>Auxenochlorella</taxon>
    </lineage>
</organism>
<dbReference type="RefSeq" id="XP_011396374.1">
    <property type="nucleotide sequence ID" value="XM_011398072.1"/>
</dbReference>
<dbReference type="GO" id="GO:0061733">
    <property type="term" value="F:protein-lysine-acetyltransferase activity"/>
    <property type="evidence" value="ECO:0007669"/>
    <property type="project" value="TreeGrafter"/>
</dbReference>
<reference evidence="3" key="4">
    <citation type="submission" date="2018-11" db="EMBL/GenBank/DDBJ databases">
        <title>Characterization of plant carbon substrate utilization by Auxenochlorella protothecoides.</title>
        <authorList>
            <person name="Vogler B.W."/>
            <person name="Starkenburg S.R."/>
            <person name="Sudasinghe N."/>
            <person name="Schambach J.Y."/>
            <person name="Rollin J.A."/>
            <person name="Pattathil S."/>
            <person name="Barry A.N."/>
        </authorList>
    </citation>
    <scope>NUCLEOTIDE SEQUENCE [LARGE SCALE GENOMIC DNA]</scope>
    <source>
        <strain evidence="3">UTEX 25</strain>
    </source>
</reference>
<reference evidence="3" key="3">
    <citation type="submission" date="2018-10" db="EMBL/GenBank/DDBJ databases">
        <authorList>
            <person name="Hovde B."/>
            <person name="Zhang X."/>
        </authorList>
    </citation>
    <scope>NUCLEOTIDE SEQUENCE [LARGE SCALE GENOMIC DNA]</scope>
    <source>
        <strain evidence="3">UTEX 25</strain>
    </source>
</reference>
<dbReference type="InterPro" id="IPR028009">
    <property type="entry name" value="ESCO_Acetyltransf_dom"/>
</dbReference>
<dbReference type="Proteomes" id="UP000279271">
    <property type="component" value="Unassembled WGS sequence"/>
</dbReference>
<keyword evidence="4" id="KW-1185">Reference proteome</keyword>
<feature type="domain" description="N-acetyltransferase ESCO acetyl-transferase" evidence="1">
    <location>
        <begin position="64"/>
        <end position="125"/>
    </location>
</feature>
<dbReference type="Pfam" id="PF13880">
    <property type="entry name" value="Acetyltransf_13"/>
    <property type="match status" value="1"/>
</dbReference>
<dbReference type="Gene3D" id="3.40.630.30">
    <property type="match status" value="1"/>
</dbReference>
<dbReference type="AlphaFoldDB" id="A0A087SCP7"/>
<evidence type="ECO:0000313" key="3">
    <source>
        <dbReference type="EMBL" id="RMZ55419.1"/>
    </source>
</evidence>
<reference evidence="2 4" key="1">
    <citation type="journal article" date="2014" name="BMC Genomics">
        <title>Oil accumulation mechanisms of the oleaginous microalga Chlorella protothecoides revealed through its genome, transcriptomes, and proteomes.</title>
        <authorList>
            <person name="Gao C."/>
            <person name="Wang Y."/>
            <person name="Shen Y."/>
            <person name="Yan D."/>
            <person name="He X."/>
            <person name="Dai J."/>
            <person name="Wu Q."/>
        </authorList>
    </citation>
    <scope>NUCLEOTIDE SEQUENCE [LARGE SCALE GENOMIC DNA]</scope>
    <source>
        <strain evidence="2 4">0710</strain>
    </source>
</reference>
<dbReference type="EMBL" id="KL662094">
    <property type="protein sequence ID" value="KFM23501.1"/>
    <property type="molecule type" value="Genomic_DNA"/>
</dbReference>
<name>A0A087SCP7_AUXPR</name>
<proteinExistence type="predicted"/>
<dbReference type="InterPro" id="IPR016181">
    <property type="entry name" value="Acyl_CoA_acyltransferase"/>
</dbReference>
<dbReference type="SUPFAM" id="SSF55729">
    <property type="entry name" value="Acyl-CoA N-acyltransferases (Nat)"/>
    <property type="match status" value="1"/>
</dbReference>
<dbReference type="STRING" id="3075.A0A087SCP7"/>
<evidence type="ECO:0000313" key="4">
    <source>
        <dbReference type="Proteomes" id="UP000028924"/>
    </source>
</evidence>
<sequence>MLAREMGLDAAWLGRTRPRLWLYVVQESKHVLGAVWAERRLVRLAAQPSDDHPTQGHSPPGHSHVGVRAVWVRASARRRGVASRLLEAVLGVDAALSCRLPRGRLAFTDPTADGLAFARAFLGQAGAFEPPRYTDTGVQAE</sequence>